<dbReference type="PANTHER" id="PTHR31756:SF3">
    <property type="entry name" value="PYRUVATE, PHOSPHATE DIKINASE REGULATORY PROTEIN 1, CHLOROPLASTIC"/>
    <property type="match status" value="1"/>
</dbReference>
<protein>
    <recommendedName>
        <fullName evidence="5">Putative phosphoenolpyruvate synthase regulatory protein</fullName>
        <shortName evidence="5">PEP synthase regulatory protein</shortName>
        <shortName evidence="5">PSRP</shortName>
        <ecNumber evidence="5">2.7.11.33</ecNumber>
        <ecNumber evidence="5">2.7.4.28</ecNumber>
    </recommendedName>
    <alternativeName>
        <fullName evidence="5">Pyruvate, water dikinase regulatory protein</fullName>
    </alternativeName>
</protein>
<dbReference type="HAMAP" id="MF_01062">
    <property type="entry name" value="PSRP"/>
    <property type="match status" value="1"/>
</dbReference>
<dbReference type="GO" id="GO:0004674">
    <property type="term" value="F:protein serine/threonine kinase activity"/>
    <property type="evidence" value="ECO:0007669"/>
    <property type="project" value="UniProtKB-UniRule"/>
</dbReference>
<comment type="catalytic activity">
    <reaction evidence="5">
        <text>[pyruvate, water dikinase]-phosphate + phosphate + H(+) = [pyruvate, water dikinase] + diphosphate</text>
        <dbReference type="Rhea" id="RHEA:48580"/>
        <dbReference type="Rhea" id="RHEA-COMP:11425"/>
        <dbReference type="Rhea" id="RHEA-COMP:11426"/>
        <dbReference type="ChEBI" id="CHEBI:15378"/>
        <dbReference type="ChEBI" id="CHEBI:33019"/>
        <dbReference type="ChEBI" id="CHEBI:43176"/>
        <dbReference type="ChEBI" id="CHEBI:43474"/>
        <dbReference type="ChEBI" id="CHEBI:68546"/>
        <dbReference type="EC" id="2.7.4.28"/>
    </reaction>
</comment>
<evidence type="ECO:0000313" key="6">
    <source>
        <dbReference type="EMBL" id="THD10355.1"/>
    </source>
</evidence>
<dbReference type="OrthoDB" id="9782201at2"/>
<comment type="similarity">
    <text evidence="5">Belongs to the pyruvate, phosphate/water dikinase regulatory protein family. PSRP subfamily.</text>
</comment>
<gene>
    <name evidence="6" type="ORF">B1806_09000</name>
</gene>
<keyword evidence="6" id="KW-0670">Pyruvate</keyword>
<evidence type="ECO:0000256" key="5">
    <source>
        <dbReference type="HAMAP-Rule" id="MF_01062"/>
    </source>
</evidence>
<dbReference type="InterPro" id="IPR005177">
    <property type="entry name" value="Kinase-pyrophosphorylase"/>
</dbReference>
<dbReference type="EC" id="2.7.11.33" evidence="5"/>
<dbReference type="EC" id="2.7.4.28" evidence="5"/>
<dbReference type="RefSeq" id="WP_081128902.1">
    <property type="nucleotide sequence ID" value="NZ_DAHXOC010000042.1"/>
</dbReference>
<dbReference type="Pfam" id="PF03618">
    <property type="entry name" value="Kinase-PPPase"/>
    <property type="match status" value="1"/>
</dbReference>
<dbReference type="Proteomes" id="UP000307749">
    <property type="component" value="Unassembled WGS sequence"/>
</dbReference>
<keyword evidence="1 5" id="KW-0723">Serine/threonine-protein kinase</keyword>
<proteinExistence type="inferred from homology"/>
<keyword evidence="7" id="KW-1185">Reference proteome</keyword>
<organism evidence="6 7">
    <name type="scientific">Metallibacterium scheffleri</name>
    <dbReference type="NCBI Taxonomy" id="993689"/>
    <lineage>
        <taxon>Bacteria</taxon>
        <taxon>Pseudomonadati</taxon>
        <taxon>Pseudomonadota</taxon>
        <taxon>Gammaproteobacteria</taxon>
        <taxon>Lysobacterales</taxon>
        <taxon>Rhodanobacteraceae</taxon>
        <taxon>Metallibacterium</taxon>
    </lineage>
</organism>
<evidence type="ECO:0000313" key="7">
    <source>
        <dbReference type="Proteomes" id="UP000307749"/>
    </source>
</evidence>
<evidence type="ECO:0000256" key="1">
    <source>
        <dbReference type="ARBA" id="ARBA00022527"/>
    </source>
</evidence>
<dbReference type="NCBIfam" id="NF003742">
    <property type="entry name" value="PRK05339.1"/>
    <property type="match status" value="1"/>
</dbReference>
<dbReference type="AlphaFoldDB" id="A0A4S3KN30"/>
<keyword evidence="3 5" id="KW-0547">Nucleotide-binding</keyword>
<dbReference type="EMBL" id="MWQO01000029">
    <property type="protein sequence ID" value="THD10355.1"/>
    <property type="molecule type" value="Genomic_DNA"/>
</dbReference>
<comment type="function">
    <text evidence="5">Bifunctional serine/threonine kinase and phosphorylase involved in the regulation of the phosphoenolpyruvate synthase (PEPS) by catalyzing its phosphorylation/dephosphorylation.</text>
</comment>
<evidence type="ECO:0000256" key="2">
    <source>
        <dbReference type="ARBA" id="ARBA00022679"/>
    </source>
</evidence>
<evidence type="ECO:0000256" key="4">
    <source>
        <dbReference type="ARBA" id="ARBA00022777"/>
    </source>
</evidence>
<dbReference type="GO" id="GO:0016776">
    <property type="term" value="F:phosphotransferase activity, phosphate group as acceptor"/>
    <property type="evidence" value="ECO:0007669"/>
    <property type="project" value="UniProtKB-UniRule"/>
</dbReference>
<dbReference type="InterPro" id="IPR026530">
    <property type="entry name" value="PSRP"/>
</dbReference>
<evidence type="ECO:0000256" key="3">
    <source>
        <dbReference type="ARBA" id="ARBA00022741"/>
    </source>
</evidence>
<feature type="binding site" evidence="5">
    <location>
        <begin position="151"/>
        <end position="158"/>
    </location>
    <ligand>
        <name>ADP</name>
        <dbReference type="ChEBI" id="CHEBI:456216"/>
    </ligand>
</feature>
<sequence length="271" mass="30056">MQRTVFFVSDSTGITAETIGHSILTQFEGVDFDTHRMPFVNDADKAHAAVTRIKSAWARTGLRPIVINTAVDATLSEILGGSGALMLDVFAPFIGPLEHELGVRRHKLVNRAHGLFDAAKYEARIDATNYALAHDDGLDPSYKDADLILIGVSRSGKTPTCLYMALHFGLRAANYPLTPEDLELAELPKRLQGQRQRLFGLTITAERLAQIRAERRPDSRYASVEQCRWELAQADNLFRREGIAVLNSTHTSIEEIGSKILAQLGIERHLL</sequence>
<comment type="catalytic activity">
    <reaction evidence="5">
        <text>[pyruvate, water dikinase] + ADP = [pyruvate, water dikinase]-phosphate + AMP + H(+)</text>
        <dbReference type="Rhea" id="RHEA:46020"/>
        <dbReference type="Rhea" id="RHEA-COMP:11425"/>
        <dbReference type="Rhea" id="RHEA-COMP:11426"/>
        <dbReference type="ChEBI" id="CHEBI:15378"/>
        <dbReference type="ChEBI" id="CHEBI:43176"/>
        <dbReference type="ChEBI" id="CHEBI:68546"/>
        <dbReference type="ChEBI" id="CHEBI:456215"/>
        <dbReference type="ChEBI" id="CHEBI:456216"/>
        <dbReference type="EC" id="2.7.11.33"/>
    </reaction>
</comment>
<keyword evidence="4 5" id="KW-0418">Kinase</keyword>
<dbReference type="PANTHER" id="PTHR31756">
    <property type="entry name" value="PYRUVATE, PHOSPHATE DIKINASE REGULATORY PROTEIN 1, CHLOROPLASTIC"/>
    <property type="match status" value="1"/>
</dbReference>
<dbReference type="GO" id="GO:0005524">
    <property type="term" value="F:ATP binding"/>
    <property type="evidence" value="ECO:0007669"/>
    <property type="project" value="InterPro"/>
</dbReference>
<dbReference type="GO" id="GO:0043531">
    <property type="term" value="F:ADP binding"/>
    <property type="evidence" value="ECO:0007669"/>
    <property type="project" value="UniProtKB-UniRule"/>
</dbReference>
<keyword evidence="2 5" id="KW-0808">Transferase</keyword>
<accession>A0A4S3KN30</accession>
<comment type="caution">
    <text evidence="6">The sequence shown here is derived from an EMBL/GenBank/DDBJ whole genome shotgun (WGS) entry which is preliminary data.</text>
</comment>
<reference evidence="6 7" key="1">
    <citation type="submission" date="2017-02" db="EMBL/GenBank/DDBJ databases">
        <title>Whole genome sequencing of Metallibacterium scheffleri DSM 24874 (T).</title>
        <authorList>
            <person name="Kumar S."/>
            <person name="Patil P."/>
            <person name="Patil P.B."/>
        </authorList>
    </citation>
    <scope>NUCLEOTIDE SEQUENCE [LARGE SCALE GENOMIC DNA]</scope>
    <source>
        <strain evidence="6 7">DSM 24874</strain>
    </source>
</reference>
<name>A0A4S3KN30_9GAMM</name>
<dbReference type="STRING" id="993689.GCA_002077135_02923"/>